<dbReference type="GO" id="GO:0046872">
    <property type="term" value="F:metal ion binding"/>
    <property type="evidence" value="ECO:0007669"/>
    <property type="project" value="UniProtKB-KW"/>
</dbReference>
<evidence type="ECO:0000256" key="1">
    <source>
        <dbReference type="PIRNR" id="PIRNR006162"/>
    </source>
</evidence>
<dbReference type="PANTHER" id="PTHR36305:SF1">
    <property type="entry name" value="PHOSPHATIDYLGLYCEROPHOSPHATASE A"/>
    <property type="match status" value="1"/>
</dbReference>
<evidence type="ECO:0000259" key="3">
    <source>
        <dbReference type="Pfam" id="PF04608"/>
    </source>
</evidence>
<keyword evidence="2" id="KW-1133">Transmembrane helix</keyword>
<dbReference type="GO" id="GO:0009395">
    <property type="term" value="P:phospholipid catabolic process"/>
    <property type="evidence" value="ECO:0007669"/>
    <property type="project" value="UniProtKB-KW"/>
</dbReference>
<feature type="transmembrane region" description="Helical" evidence="2">
    <location>
        <begin position="49"/>
        <end position="67"/>
    </location>
</feature>
<comment type="pathway">
    <text evidence="1">Phospholipid metabolism; phosphatidylglycerol biosynthesis; phosphatidylglycerol from CDP-diacylglycerol: step 2/2.</text>
</comment>
<keyword evidence="1" id="KW-0378">Hydrolase</keyword>
<dbReference type="InterPro" id="IPR007686">
    <property type="entry name" value="YutG/PgpA"/>
</dbReference>
<comment type="caution">
    <text evidence="4">The sequence shown here is derived from an EMBL/GenBank/DDBJ whole genome shotgun (WGS) entry which is preliminary data.</text>
</comment>
<dbReference type="CDD" id="cd06971">
    <property type="entry name" value="PgpA"/>
    <property type="match status" value="1"/>
</dbReference>
<feature type="transmembrane region" description="Helical" evidence="2">
    <location>
        <begin position="133"/>
        <end position="157"/>
    </location>
</feature>
<dbReference type="SUPFAM" id="SSF101307">
    <property type="entry name" value="YutG-like"/>
    <property type="match status" value="1"/>
</dbReference>
<name>A0A972VUM8_9GAMM</name>
<dbReference type="Pfam" id="PF04608">
    <property type="entry name" value="PgpA"/>
    <property type="match status" value="1"/>
</dbReference>
<dbReference type="PANTHER" id="PTHR36305">
    <property type="entry name" value="PHOSPHATIDYLGLYCEROPHOSPHATASE A"/>
    <property type="match status" value="1"/>
</dbReference>
<dbReference type="GO" id="GO:0008962">
    <property type="term" value="F:phosphatidylglycerophosphatase activity"/>
    <property type="evidence" value="ECO:0007669"/>
    <property type="project" value="UniProtKB-EC"/>
</dbReference>
<keyword evidence="1" id="KW-0595">Phospholipid degradation</keyword>
<gene>
    <name evidence="4" type="ORF">HQ497_01800</name>
</gene>
<dbReference type="PIRSF" id="PIRSF006162">
    <property type="entry name" value="PgpA"/>
    <property type="match status" value="1"/>
</dbReference>
<keyword evidence="1 2" id="KW-0472">Membrane</keyword>
<reference evidence="4" key="1">
    <citation type="submission" date="2020-05" db="EMBL/GenBank/DDBJ databases">
        <title>Sulfur intermediates as new biogeochemical hubs in an aquatic model microbial ecosystem.</title>
        <authorList>
            <person name="Vigneron A."/>
        </authorList>
    </citation>
    <scope>NUCLEOTIDE SEQUENCE</scope>
    <source>
        <strain evidence="4">Bin.250</strain>
    </source>
</reference>
<organism evidence="4 5">
    <name type="scientific">SAR86 cluster bacterium</name>
    <dbReference type="NCBI Taxonomy" id="2030880"/>
    <lineage>
        <taxon>Bacteria</taxon>
        <taxon>Pseudomonadati</taxon>
        <taxon>Pseudomonadota</taxon>
        <taxon>Gammaproteobacteria</taxon>
        <taxon>SAR86 cluster</taxon>
    </lineage>
</organism>
<sequence length="160" mass="17718">MTPRNYKALTNPWHLLATGFGSGLAPKAPGTMGSVLAVLLWIPLQELSVMAYGLFVLACIPFGIWLCGRVATEMQVKDPACIVFDEFVGVWVTLFMLPVGWYWPFIGFILFRLFDILKPWPVSWLDQRLPGGWGIMLDDVAAGFFSLIIIQALALGLGMP</sequence>
<comment type="cofactor">
    <cofactor evidence="1">
        <name>Mg(2+)</name>
        <dbReference type="ChEBI" id="CHEBI:18420"/>
    </cofactor>
</comment>
<proteinExistence type="predicted"/>
<evidence type="ECO:0000313" key="5">
    <source>
        <dbReference type="Proteomes" id="UP000754644"/>
    </source>
</evidence>
<feature type="domain" description="YutG/PgpA" evidence="3">
    <location>
        <begin position="16"/>
        <end position="153"/>
    </location>
</feature>
<comment type="function">
    <text evidence="1">Lipid phosphatase which dephosphorylates phosphatidylglycerophosphate (PGP) to phosphatidylglycerol (PG).</text>
</comment>
<dbReference type="Proteomes" id="UP000754644">
    <property type="component" value="Unassembled WGS sequence"/>
</dbReference>
<dbReference type="AlphaFoldDB" id="A0A972VUM8"/>
<dbReference type="InterPro" id="IPR036681">
    <property type="entry name" value="PgpA-like_sf"/>
</dbReference>
<comment type="catalytic activity">
    <reaction evidence="1">
        <text>a 1,2-diacyl-sn-glycero-3-phospho-(1'-sn-glycero-3'-phosphate) + H2O = a 1,2-diacyl-sn-glycero-3-phospho-(1'-sn-glycerol) + phosphate</text>
        <dbReference type="Rhea" id="RHEA:33751"/>
        <dbReference type="ChEBI" id="CHEBI:15377"/>
        <dbReference type="ChEBI" id="CHEBI:43474"/>
        <dbReference type="ChEBI" id="CHEBI:60110"/>
        <dbReference type="ChEBI" id="CHEBI:64716"/>
        <dbReference type="EC" id="3.1.3.27"/>
    </reaction>
</comment>
<keyword evidence="1" id="KW-0443">Lipid metabolism</keyword>
<dbReference type="GO" id="GO:0005886">
    <property type="term" value="C:plasma membrane"/>
    <property type="evidence" value="ECO:0007669"/>
    <property type="project" value="UniProtKB-SubCell"/>
</dbReference>
<keyword evidence="1" id="KW-1208">Phospholipid metabolism</keyword>
<keyword evidence="1" id="KW-1003">Cell membrane</keyword>
<evidence type="ECO:0000256" key="2">
    <source>
        <dbReference type="SAM" id="Phobius"/>
    </source>
</evidence>
<keyword evidence="1" id="KW-0442">Lipid degradation</keyword>
<keyword evidence="1" id="KW-0479">Metal-binding</keyword>
<dbReference type="EC" id="3.1.3.27" evidence="1"/>
<keyword evidence="1" id="KW-0997">Cell inner membrane</keyword>
<accession>A0A972VUM8</accession>
<keyword evidence="1" id="KW-0460">Magnesium</keyword>
<feature type="transmembrane region" description="Helical" evidence="2">
    <location>
        <begin position="88"/>
        <end position="113"/>
    </location>
</feature>
<evidence type="ECO:0000313" key="4">
    <source>
        <dbReference type="EMBL" id="NQV64073.1"/>
    </source>
</evidence>
<dbReference type="EMBL" id="JABMOJ010000065">
    <property type="protein sequence ID" value="NQV64073.1"/>
    <property type="molecule type" value="Genomic_DNA"/>
</dbReference>
<dbReference type="InterPro" id="IPR026037">
    <property type="entry name" value="PgpA"/>
</dbReference>
<protein>
    <recommendedName>
        <fullName evidence="1">Phosphatidylglycerophosphatase A</fullName>
        <ecNumber evidence="1">3.1.3.27</ecNumber>
    </recommendedName>
    <alternativeName>
        <fullName evidence="1">Phosphatidylglycerolphosphate phosphatase A</fullName>
    </alternativeName>
</protein>
<comment type="subcellular location">
    <subcellularLocation>
        <location evidence="1">Cell inner membrane</location>
        <topology evidence="1">Multi-pass membrane protein</topology>
    </subcellularLocation>
</comment>
<keyword evidence="1 2" id="KW-0812">Transmembrane</keyword>